<reference evidence="3" key="1">
    <citation type="journal article" date="2019" name="Int. J. Syst. Evol. Microbiol.">
        <title>The Global Catalogue of Microorganisms (GCM) 10K type strain sequencing project: providing services to taxonomists for standard genome sequencing and annotation.</title>
        <authorList>
            <consortium name="The Broad Institute Genomics Platform"/>
            <consortium name="The Broad Institute Genome Sequencing Center for Infectious Disease"/>
            <person name="Wu L."/>
            <person name="Ma J."/>
        </authorList>
    </citation>
    <scope>NUCLEOTIDE SEQUENCE [LARGE SCALE GENOMIC DNA]</scope>
    <source>
        <strain evidence="3">CCM 7427</strain>
    </source>
</reference>
<feature type="signal peptide" evidence="1">
    <location>
        <begin position="1"/>
        <end position="20"/>
    </location>
</feature>
<proteinExistence type="predicted"/>
<accession>A0ABW5QIV2</accession>
<comment type="caution">
    <text evidence="2">The sequence shown here is derived from an EMBL/GenBank/DDBJ whole genome shotgun (WGS) entry which is preliminary data.</text>
</comment>
<keyword evidence="3" id="KW-1185">Reference proteome</keyword>
<feature type="chain" id="PRO_5046323123" evidence="1">
    <location>
        <begin position="21"/>
        <end position="151"/>
    </location>
</feature>
<organism evidence="2 3">
    <name type="scientific">Devosia albogilva</name>
    <dbReference type="NCBI Taxonomy" id="429726"/>
    <lineage>
        <taxon>Bacteria</taxon>
        <taxon>Pseudomonadati</taxon>
        <taxon>Pseudomonadota</taxon>
        <taxon>Alphaproteobacteria</taxon>
        <taxon>Hyphomicrobiales</taxon>
        <taxon>Devosiaceae</taxon>
        <taxon>Devosia</taxon>
    </lineage>
</organism>
<gene>
    <name evidence="2" type="ORF">ACFSX5_06865</name>
</gene>
<keyword evidence="1" id="KW-0732">Signal</keyword>
<evidence type="ECO:0000313" key="3">
    <source>
        <dbReference type="Proteomes" id="UP001597521"/>
    </source>
</evidence>
<protein>
    <submittedName>
        <fullName evidence="2">Uncharacterized protein</fullName>
    </submittedName>
</protein>
<sequence>MGLGLTLASAVILAVTPVYAAESALGEPGDCFSRVYDAEHLKSHPDQRVERFAIGYHPEFQDPNYDLTLLFGFRTRDGNDYVGVGLCEGNQCGVEGDGGMFSLSMQGEALRLEIDPERGMSAESAVDFINLAESDDRVFLLYPASAKACRF</sequence>
<name>A0ABW5QIV2_9HYPH</name>
<evidence type="ECO:0000256" key="1">
    <source>
        <dbReference type="SAM" id="SignalP"/>
    </source>
</evidence>
<dbReference type="RefSeq" id="WP_386832531.1">
    <property type="nucleotide sequence ID" value="NZ_JBHUNP010000001.1"/>
</dbReference>
<dbReference type="Proteomes" id="UP001597521">
    <property type="component" value="Unassembled WGS sequence"/>
</dbReference>
<evidence type="ECO:0000313" key="2">
    <source>
        <dbReference type="EMBL" id="MFD2647508.1"/>
    </source>
</evidence>
<dbReference type="EMBL" id="JBHUNP010000001">
    <property type="protein sequence ID" value="MFD2647508.1"/>
    <property type="molecule type" value="Genomic_DNA"/>
</dbReference>